<dbReference type="InterPro" id="IPR005561">
    <property type="entry name" value="ANTAR"/>
</dbReference>
<dbReference type="Proteomes" id="UP000004217">
    <property type="component" value="Unassembled WGS sequence"/>
</dbReference>
<dbReference type="Pfam" id="PF03861">
    <property type="entry name" value="ANTAR"/>
    <property type="match status" value="1"/>
</dbReference>
<dbReference type="RefSeq" id="WP_007497468.1">
    <property type="nucleotide sequence ID" value="NZ_AGBF01000065.1"/>
</dbReference>
<sequence>MAFFAISRSRPLTLLSAADLATENERLERECEQLRRAVASHAVVDQALGAVVALGQIAPEEAWRALRDVSQRTNTKLRTVAEHVLAFAQGAELPEAERLELRRAIARYRR</sequence>
<keyword evidence="1" id="KW-0175">Coiled coil</keyword>
<protein>
    <recommendedName>
        <fullName evidence="2">ANTAR domain-containing protein</fullName>
    </recommendedName>
</protein>
<dbReference type="SMART" id="SM01012">
    <property type="entry name" value="ANTAR"/>
    <property type="match status" value="1"/>
</dbReference>
<dbReference type="GO" id="GO:0003723">
    <property type="term" value="F:RNA binding"/>
    <property type="evidence" value="ECO:0007669"/>
    <property type="project" value="InterPro"/>
</dbReference>
<dbReference type="Gene3D" id="1.10.10.10">
    <property type="entry name" value="Winged helix-like DNA-binding domain superfamily/Winged helix DNA-binding domain"/>
    <property type="match status" value="1"/>
</dbReference>
<reference evidence="3 4" key="1">
    <citation type="submission" date="2011-08" db="EMBL/GenBank/DDBJ databases">
        <authorList>
            <person name="Lin Y."/>
            <person name="Hao X."/>
            <person name="Johnstone L."/>
            <person name="Miller S.J."/>
            <person name="Wei G."/>
            <person name="Rensing C."/>
        </authorList>
    </citation>
    <scope>NUCLEOTIDE SEQUENCE [LARGE SCALE GENOMIC DNA]</scope>
    <source>
        <strain evidence="3 4">K42</strain>
    </source>
</reference>
<dbReference type="AlphaFoldDB" id="G2GEC5"/>
<keyword evidence="4" id="KW-1185">Reference proteome</keyword>
<dbReference type="PATRIC" id="fig|700597.3.peg.3784"/>
<evidence type="ECO:0000313" key="3">
    <source>
        <dbReference type="EMBL" id="EGX58150.1"/>
    </source>
</evidence>
<dbReference type="EMBL" id="AGBF01000065">
    <property type="protein sequence ID" value="EGX58150.1"/>
    <property type="molecule type" value="Genomic_DNA"/>
</dbReference>
<organism evidence="3 4">
    <name type="scientific">Streptomyces zinciresistens K42</name>
    <dbReference type="NCBI Taxonomy" id="700597"/>
    <lineage>
        <taxon>Bacteria</taxon>
        <taxon>Bacillati</taxon>
        <taxon>Actinomycetota</taxon>
        <taxon>Actinomycetes</taxon>
        <taxon>Kitasatosporales</taxon>
        <taxon>Streptomycetaceae</taxon>
        <taxon>Streptomyces</taxon>
    </lineage>
</organism>
<accession>G2GEC5</accession>
<evidence type="ECO:0000313" key="4">
    <source>
        <dbReference type="Proteomes" id="UP000004217"/>
    </source>
</evidence>
<dbReference type="SUPFAM" id="SSF52172">
    <property type="entry name" value="CheY-like"/>
    <property type="match status" value="1"/>
</dbReference>
<feature type="domain" description="ANTAR" evidence="2">
    <location>
        <begin position="24"/>
        <end position="85"/>
    </location>
</feature>
<proteinExistence type="predicted"/>
<dbReference type="InterPro" id="IPR036388">
    <property type="entry name" value="WH-like_DNA-bd_sf"/>
</dbReference>
<evidence type="ECO:0000259" key="2">
    <source>
        <dbReference type="PROSITE" id="PS50921"/>
    </source>
</evidence>
<gene>
    <name evidence="3" type="ORF">SZN_19290</name>
</gene>
<dbReference type="PROSITE" id="PS50921">
    <property type="entry name" value="ANTAR"/>
    <property type="match status" value="1"/>
</dbReference>
<feature type="coiled-coil region" evidence="1">
    <location>
        <begin position="17"/>
        <end position="44"/>
    </location>
</feature>
<name>G2GEC5_9ACTN</name>
<comment type="caution">
    <text evidence="3">The sequence shown here is derived from an EMBL/GenBank/DDBJ whole genome shotgun (WGS) entry which is preliminary data.</text>
</comment>
<evidence type="ECO:0000256" key="1">
    <source>
        <dbReference type="SAM" id="Coils"/>
    </source>
</evidence>
<dbReference type="OrthoDB" id="4258820at2"/>
<dbReference type="InterPro" id="IPR011006">
    <property type="entry name" value="CheY-like_superfamily"/>
</dbReference>